<dbReference type="Pfam" id="PF10322">
    <property type="entry name" value="7TM_GPCR_Sru"/>
    <property type="match status" value="1"/>
</dbReference>
<dbReference type="PANTHER" id="PTHR46045:SF11">
    <property type="entry name" value="SERPENTINE RECEPTOR, CLASS U"/>
    <property type="match status" value="1"/>
</dbReference>
<evidence type="ECO:0000313" key="2">
    <source>
        <dbReference type="Proteomes" id="UP000095282"/>
    </source>
</evidence>
<evidence type="ECO:0000256" key="1">
    <source>
        <dbReference type="SAM" id="Phobius"/>
    </source>
</evidence>
<dbReference type="eggNOG" id="ENOG502THCS">
    <property type="taxonomic scope" value="Eukaryota"/>
</dbReference>
<feature type="transmembrane region" description="Helical" evidence="1">
    <location>
        <begin position="209"/>
        <end position="236"/>
    </location>
</feature>
<sequence length="296" mass="34354">MFIMWKVFNGYRSQPVSIKKLTLDEHLFTLLMLYFSANIAFFFADLLRFHIPLTGLITSWCASYPPNRGLVIFVIIADYLNYCILVLPFLVSLLRMIILRFSYNYKRIRSLAIKWIVLPILFFVPLLCVSYLFQSLGYCRRFDEPFPFGAIDIYSTRGAFGLRRSYFILGLSFTCWSLCAVLSGYMYIKLRTSPLHNASTFTKKLARRAELSVSITLISAIVPFITNTVVSVTTIWKQDIMFYLIFLRIFGNDFETVMMPWVLYFTHPIFREKPAKSNIVAVKSISTQKVLHSTSI</sequence>
<keyword evidence="1" id="KW-0812">Transmembrane</keyword>
<keyword evidence="1" id="KW-0472">Membrane</keyword>
<reference evidence="3" key="1">
    <citation type="submission" date="2016-11" db="UniProtKB">
        <authorList>
            <consortium name="WormBaseParasite"/>
        </authorList>
    </citation>
    <scope>IDENTIFICATION</scope>
</reference>
<feature type="transmembrane region" description="Helical" evidence="1">
    <location>
        <begin position="115"/>
        <end position="133"/>
    </location>
</feature>
<dbReference type="PANTHER" id="PTHR46045">
    <property type="entry name" value="SERPENTINE RECEPTOR, CLASS U-RELATED"/>
    <property type="match status" value="1"/>
</dbReference>
<feature type="transmembrane region" description="Helical" evidence="1">
    <location>
        <begin position="166"/>
        <end position="188"/>
    </location>
</feature>
<proteinExistence type="predicted"/>
<feature type="transmembrane region" description="Helical" evidence="1">
    <location>
        <begin position="27"/>
        <end position="51"/>
    </location>
</feature>
<dbReference type="AlphaFoldDB" id="A0A1I7T7L7"/>
<keyword evidence="1" id="KW-1133">Transmembrane helix</keyword>
<evidence type="ECO:0000313" key="3">
    <source>
        <dbReference type="WBParaSite" id="Csp11.Scaffold533.g3200.t1"/>
    </source>
</evidence>
<dbReference type="InterPro" id="IPR003839">
    <property type="entry name" value="7TM_GPCR_serpentine_rcpt_Sru"/>
</dbReference>
<organism evidence="2 3">
    <name type="scientific">Caenorhabditis tropicalis</name>
    <dbReference type="NCBI Taxonomy" id="1561998"/>
    <lineage>
        <taxon>Eukaryota</taxon>
        <taxon>Metazoa</taxon>
        <taxon>Ecdysozoa</taxon>
        <taxon>Nematoda</taxon>
        <taxon>Chromadorea</taxon>
        <taxon>Rhabditida</taxon>
        <taxon>Rhabditina</taxon>
        <taxon>Rhabditomorpha</taxon>
        <taxon>Rhabditoidea</taxon>
        <taxon>Rhabditidae</taxon>
        <taxon>Peloderinae</taxon>
        <taxon>Caenorhabditis</taxon>
    </lineage>
</organism>
<feature type="transmembrane region" description="Helical" evidence="1">
    <location>
        <begin position="242"/>
        <end position="266"/>
    </location>
</feature>
<feature type="transmembrane region" description="Helical" evidence="1">
    <location>
        <begin position="71"/>
        <end position="94"/>
    </location>
</feature>
<protein>
    <submittedName>
        <fullName evidence="3">G_PROTEIN_RECEP_F1_2 domain-containing protein</fullName>
    </submittedName>
</protein>
<keyword evidence="2" id="KW-1185">Reference proteome</keyword>
<dbReference type="WBParaSite" id="Csp11.Scaffold533.g3200.t1">
    <property type="protein sequence ID" value="Csp11.Scaffold533.g3200.t1"/>
    <property type="gene ID" value="Csp11.Scaffold533.g3200"/>
</dbReference>
<dbReference type="Proteomes" id="UP000095282">
    <property type="component" value="Unplaced"/>
</dbReference>
<name>A0A1I7T7L7_9PELO</name>
<accession>A0A1I7T7L7</accession>
<dbReference type="STRING" id="1561998.A0A1I7T7L7"/>